<dbReference type="PROSITE" id="PS51419">
    <property type="entry name" value="RAB"/>
    <property type="match status" value="1"/>
</dbReference>
<name>A0A448WIJ3_9PLAT</name>
<dbReference type="PRINTS" id="PR00449">
    <property type="entry name" value="RASTRNSFRMNG"/>
</dbReference>
<evidence type="ECO:0000256" key="2">
    <source>
        <dbReference type="ARBA" id="ARBA00023134"/>
    </source>
</evidence>
<evidence type="ECO:0000313" key="4">
    <source>
        <dbReference type="Proteomes" id="UP000784294"/>
    </source>
</evidence>
<dbReference type="PANTHER" id="PTHR47977">
    <property type="entry name" value="RAS-RELATED PROTEIN RAB"/>
    <property type="match status" value="1"/>
</dbReference>
<dbReference type="Pfam" id="PF08477">
    <property type="entry name" value="Roc"/>
    <property type="match status" value="1"/>
</dbReference>
<gene>
    <name evidence="3" type="ORF">PXEA_LOCUS6057</name>
</gene>
<keyword evidence="1" id="KW-0547">Nucleotide-binding</keyword>
<proteinExistence type="predicted"/>
<dbReference type="SUPFAM" id="SSF52540">
    <property type="entry name" value="P-loop containing nucleoside triphosphate hydrolases"/>
    <property type="match status" value="1"/>
</dbReference>
<dbReference type="InterPro" id="IPR050227">
    <property type="entry name" value="Rab"/>
</dbReference>
<protein>
    <submittedName>
        <fullName evidence="3">Uncharacterized protein</fullName>
    </submittedName>
</protein>
<organism evidence="3 4">
    <name type="scientific">Protopolystoma xenopodis</name>
    <dbReference type="NCBI Taxonomy" id="117903"/>
    <lineage>
        <taxon>Eukaryota</taxon>
        <taxon>Metazoa</taxon>
        <taxon>Spiralia</taxon>
        <taxon>Lophotrochozoa</taxon>
        <taxon>Platyhelminthes</taxon>
        <taxon>Monogenea</taxon>
        <taxon>Polyopisthocotylea</taxon>
        <taxon>Polystomatidea</taxon>
        <taxon>Polystomatidae</taxon>
        <taxon>Protopolystoma</taxon>
    </lineage>
</organism>
<evidence type="ECO:0000313" key="3">
    <source>
        <dbReference type="EMBL" id="VEL12617.1"/>
    </source>
</evidence>
<dbReference type="GO" id="GO:0005525">
    <property type="term" value="F:GTP binding"/>
    <property type="evidence" value="ECO:0007669"/>
    <property type="project" value="UniProtKB-KW"/>
</dbReference>
<comment type="caution">
    <text evidence="3">The sequence shown here is derived from an EMBL/GenBank/DDBJ whole genome shotgun (WGS) entry which is preliminary data.</text>
</comment>
<sequence>MVFKVILVGESAVGKSSLIERYCNDKLTSTYEPTHGISFKVKSIILDEALLVMQLWDVPGDLK</sequence>
<dbReference type="EMBL" id="CAAALY010015292">
    <property type="protein sequence ID" value="VEL12617.1"/>
    <property type="molecule type" value="Genomic_DNA"/>
</dbReference>
<dbReference type="AlphaFoldDB" id="A0A448WIJ3"/>
<dbReference type="InterPro" id="IPR027417">
    <property type="entry name" value="P-loop_NTPase"/>
</dbReference>
<accession>A0A448WIJ3</accession>
<keyword evidence="2" id="KW-0342">GTP-binding</keyword>
<evidence type="ECO:0000256" key="1">
    <source>
        <dbReference type="ARBA" id="ARBA00022741"/>
    </source>
</evidence>
<reference evidence="3" key="1">
    <citation type="submission" date="2018-11" db="EMBL/GenBank/DDBJ databases">
        <authorList>
            <consortium name="Pathogen Informatics"/>
        </authorList>
    </citation>
    <scope>NUCLEOTIDE SEQUENCE</scope>
</reference>
<dbReference type="Proteomes" id="UP000784294">
    <property type="component" value="Unassembled WGS sequence"/>
</dbReference>
<keyword evidence="4" id="KW-1185">Reference proteome</keyword>
<dbReference type="OrthoDB" id="9989112at2759"/>
<dbReference type="Gene3D" id="3.40.50.300">
    <property type="entry name" value="P-loop containing nucleotide triphosphate hydrolases"/>
    <property type="match status" value="1"/>
</dbReference>